<gene>
    <name evidence="6" type="ORF">SAMN05660874_00617</name>
</gene>
<keyword evidence="7" id="KW-1185">Reference proteome</keyword>
<dbReference type="GO" id="GO:0000976">
    <property type="term" value="F:transcription cis-regulatory region binding"/>
    <property type="evidence" value="ECO:0007669"/>
    <property type="project" value="TreeGrafter"/>
</dbReference>
<dbReference type="InterPro" id="IPR009057">
    <property type="entry name" value="Homeodomain-like_sf"/>
</dbReference>
<dbReference type="AlphaFoldDB" id="A0A1I6PB33"/>
<dbReference type="Proteomes" id="UP000198852">
    <property type="component" value="Unassembled WGS sequence"/>
</dbReference>
<dbReference type="STRING" id="95161.SAMN05660874_00617"/>
<dbReference type="RefSeq" id="WP_093413498.1">
    <property type="nucleotide sequence ID" value="NZ_FOZX01000001.1"/>
</dbReference>
<name>A0A1I6PB33_9PSEU</name>
<keyword evidence="1" id="KW-0805">Transcription regulation</keyword>
<organism evidence="6 7">
    <name type="scientific">Saccharopolyspora flava</name>
    <dbReference type="NCBI Taxonomy" id="95161"/>
    <lineage>
        <taxon>Bacteria</taxon>
        <taxon>Bacillati</taxon>
        <taxon>Actinomycetota</taxon>
        <taxon>Actinomycetes</taxon>
        <taxon>Pseudonocardiales</taxon>
        <taxon>Pseudonocardiaceae</taxon>
        <taxon>Saccharopolyspora</taxon>
    </lineage>
</organism>
<protein>
    <submittedName>
        <fullName evidence="6">Transcriptional regulator, TetR family</fullName>
    </submittedName>
</protein>
<reference evidence="7" key="1">
    <citation type="submission" date="2016-10" db="EMBL/GenBank/DDBJ databases">
        <authorList>
            <person name="Varghese N."/>
            <person name="Submissions S."/>
        </authorList>
    </citation>
    <scope>NUCLEOTIDE SEQUENCE [LARGE SCALE GENOMIC DNA]</scope>
    <source>
        <strain evidence="7">DSM 44771</strain>
    </source>
</reference>
<dbReference type="SUPFAM" id="SSF48498">
    <property type="entry name" value="Tetracyclin repressor-like, C-terminal domain"/>
    <property type="match status" value="1"/>
</dbReference>
<evidence type="ECO:0000256" key="4">
    <source>
        <dbReference type="PROSITE-ProRule" id="PRU00335"/>
    </source>
</evidence>
<dbReference type="PANTHER" id="PTHR30055:SF234">
    <property type="entry name" value="HTH-TYPE TRANSCRIPTIONAL REGULATOR BETI"/>
    <property type="match status" value="1"/>
</dbReference>
<dbReference type="PRINTS" id="PR00455">
    <property type="entry name" value="HTHTETR"/>
</dbReference>
<evidence type="ECO:0000259" key="5">
    <source>
        <dbReference type="PROSITE" id="PS50977"/>
    </source>
</evidence>
<dbReference type="Gene3D" id="1.10.10.60">
    <property type="entry name" value="Homeodomain-like"/>
    <property type="match status" value="1"/>
</dbReference>
<dbReference type="PANTHER" id="PTHR30055">
    <property type="entry name" value="HTH-TYPE TRANSCRIPTIONAL REGULATOR RUTR"/>
    <property type="match status" value="1"/>
</dbReference>
<evidence type="ECO:0000256" key="3">
    <source>
        <dbReference type="ARBA" id="ARBA00023163"/>
    </source>
</evidence>
<keyword evidence="2 4" id="KW-0238">DNA-binding</keyword>
<feature type="DNA-binding region" description="H-T-H motif" evidence="4">
    <location>
        <begin position="34"/>
        <end position="53"/>
    </location>
</feature>
<dbReference type="PROSITE" id="PS50977">
    <property type="entry name" value="HTH_TETR_2"/>
    <property type="match status" value="1"/>
</dbReference>
<evidence type="ECO:0000313" key="7">
    <source>
        <dbReference type="Proteomes" id="UP000198852"/>
    </source>
</evidence>
<dbReference type="Pfam" id="PF00440">
    <property type="entry name" value="TetR_N"/>
    <property type="match status" value="1"/>
</dbReference>
<keyword evidence="3" id="KW-0804">Transcription</keyword>
<dbReference type="OrthoDB" id="3237195at2"/>
<dbReference type="InterPro" id="IPR001647">
    <property type="entry name" value="HTH_TetR"/>
</dbReference>
<dbReference type="EMBL" id="FOZX01000001">
    <property type="protein sequence ID" value="SFS37379.1"/>
    <property type="molecule type" value="Genomic_DNA"/>
</dbReference>
<accession>A0A1I6PB33</accession>
<evidence type="ECO:0000256" key="1">
    <source>
        <dbReference type="ARBA" id="ARBA00023015"/>
    </source>
</evidence>
<sequence length="195" mass="21572">MPGTIRKAQAAETEAALKTAAVRVFDRQGYLNTKITDITAEAGRSAGSFYNHFKSKQELLESLLADLLEAGDQDVLTSADHSADLRDRAAIRWHVAQYWGFFRAHRTVLIALRQAALVDQRFADRAAELLEPDVHHFADHLAHCERPEATALAVAGLCQQFAHSKLVEEQPLLAELTDDDAIDLLTDMIDRGING</sequence>
<evidence type="ECO:0000313" key="6">
    <source>
        <dbReference type="EMBL" id="SFS37379.1"/>
    </source>
</evidence>
<dbReference type="InterPro" id="IPR050109">
    <property type="entry name" value="HTH-type_TetR-like_transc_reg"/>
</dbReference>
<feature type="domain" description="HTH tetR-type" evidence="5">
    <location>
        <begin position="11"/>
        <end position="71"/>
    </location>
</feature>
<dbReference type="InterPro" id="IPR036271">
    <property type="entry name" value="Tet_transcr_reg_TetR-rel_C_sf"/>
</dbReference>
<proteinExistence type="predicted"/>
<evidence type="ECO:0000256" key="2">
    <source>
        <dbReference type="ARBA" id="ARBA00023125"/>
    </source>
</evidence>
<dbReference type="GO" id="GO:0003700">
    <property type="term" value="F:DNA-binding transcription factor activity"/>
    <property type="evidence" value="ECO:0007669"/>
    <property type="project" value="TreeGrafter"/>
</dbReference>
<dbReference type="Gene3D" id="1.10.357.10">
    <property type="entry name" value="Tetracycline Repressor, domain 2"/>
    <property type="match status" value="1"/>
</dbReference>
<dbReference type="SUPFAM" id="SSF46689">
    <property type="entry name" value="Homeodomain-like"/>
    <property type="match status" value="1"/>
</dbReference>